<name>A0ACB8RU25_9AGAM</name>
<proteinExistence type="predicted"/>
<comment type="caution">
    <text evidence="1">The sequence shown here is derived from an EMBL/GenBank/DDBJ whole genome shotgun (WGS) entry which is preliminary data.</text>
</comment>
<sequence length="710" mass="81241">MIPQVASTDATEDAARLPDAAPVPAQSTTTPSLAHDDEQEQPPRKRRRTGDIDNASKERTRHEELWYNDGNIVVCAETTLFRVHMSVLKRHFPPLDDMLSKPEPEEQVDGCPIVQFHESAADVAHMIGAFYSRGYDLHRTVSLDYISAILRMGTKYKISHLEREAVKRLLDVYPTSLNTFRSYDSERHPFDPSDAPRTYEHTKSEPFRVLTLVESVRSSDAKVQEDLHHIATLALYVSCQYGTEEVDGIGFELDSRSRRRYSMGRSWLQQERTHILTNFMDDLGGKRSRDCANCRIKLANILKRAYRHRDFVSVRVLDSSAKDGLFEALVKSLCSSCRNDCARMFNDRVEEAWQRLSQVLHIAPAHSKLSVVSHSVTKYVDLYTSSPPQSSSIPSLAPVDEQEPCKRRLMADADDNALEERTRHEELWYDDGTIVIIAETTLFRVHMGVLKRECDLFGAMFSMPQPEQLQEQVDGCPVVLFHDSAADVGHMLAALYSRGYEAYRAVSLDYISAILRLGLKYGITRLEDEAVNRLLDVYPMDCDAFQRYNKYIHPCVASEAPRTYVHTTPEPFRVLKLVESVDSDDTRLKHIANLALYVCCQFDPKQVLFLEMAGFQLDSRMPDSCAIDPACVPDYPKPFVNAYIGSVRVLERSTEDEYFQARVEPLCPRCRDQCVEVHDGRVRAAWRKLNELFGIGRPFWYSDYHELEWK</sequence>
<evidence type="ECO:0000313" key="1">
    <source>
        <dbReference type="EMBL" id="KAI0047115.1"/>
    </source>
</evidence>
<dbReference type="EMBL" id="MU275911">
    <property type="protein sequence ID" value="KAI0047115.1"/>
    <property type="molecule type" value="Genomic_DNA"/>
</dbReference>
<protein>
    <submittedName>
        <fullName evidence="1">Uncharacterized protein</fullName>
    </submittedName>
</protein>
<gene>
    <name evidence="1" type="ORF">FA95DRAFT_1595911</name>
</gene>
<keyword evidence="2" id="KW-1185">Reference proteome</keyword>
<reference evidence="1" key="1">
    <citation type="submission" date="2021-02" db="EMBL/GenBank/DDBJ databases">
        <authorList>
            <consortium name="DOE Joint Genome Institute"/>
            <person name="Ahrendt S."/>
            <person name="Looney B.P."/>
            <person name="Miyauchi S."/>
            <person name="Morin E."/>
            <person name="Drula E."/>
            <person name="Courty P.E."/>
            <person name="Chicoki N."/>
            <person name="Fauchery L."/>
            <person name="Kohler A."/>
            <person name="Kuo A."/>
            <person name="Labutti K."/>
            <person name="Pangilinan J."/>
            <person name="Lipzen A."/>
            <person name="Riley R."/>
            <person name="Andreopoulos W."/>
            <person name="He G."/>
            <person name="Johnson J."/>
            <person name="Barry K.W."/>
            <person name="Grigoriev I.V."/>
            <person name="Nagy L."/>
            <person name="Hibbett D."/>
            <person name="Henrissat B."/>
            <person name="Matheny P.B."/>
            <person name="Labbe J."/>
            <person name="Martin F."/>
        </authorList>
    </citation>
    <scope>NUCLEOTIDE SEQUENCE</scope>
    <source>
        <strain evidence="1">FP105234-sp</strain>
    </source>
</reference>
<dbReference type="Proteomes" id="UP000814033">
    <property type="component" value="Unassembled WGS sequence"/>
</dbReference>
<evidence type="ECO:0000313" key="2">
    <source>
        <dbReference type="Proteomes" id="UP000814033"/>
    </source>
</evidence>
<accession>A0ACB8RU25</accession>
<reference evidence="1" key="2">
    <citation type="journal article" date="2022" name="New Phytol.">
        <title>Evolutionary transition to the ectomycorrhizal habit in the genomes of a hyperdiverse lineage of mushroom-forming fungi.</title>
        <authorList>
            <person name="Looney B."/>
            <person name="Miyauchi S."/>
            <person name="Morin E."/>
            <person name="Drula E."/>
            <person name="Courty P.E."/>
            <person name="Kohler A."/>
            <person name="Kuo A."/>
            <person name="LaButti K."/>
            <person name="Pangilinan J."/>
            <person name="Lipzen A."/>
            <person name="Riley R."/>
            <person name="Andreopoulos W."/>
            <person name="He G."/>
            <person name="Johnson J."/>
            <person name="Nolan M."/>
            <person name="Tritt A."/>
            <person name="Barry K.W."/>
            <person name="Grigoriev I.V."/>
            <person name="Nagy L.G."/>
            <person name="Hibbett D."/>
            <person name="Henrissat B."/>
            <person name="Matheny P.B."/>
            <person name="Labbe J."/>
            <person name="Martin F.M."/>
        </authorList>
    </citation>
    <scope>NUCLEOTIDE SEQUENCE</scope>
    <source>
        <strain evidence="1">FP105234-sp</strain>
    </source>
</reference>
<organism evidence="1 2">
    <name type="scientific">Auriscalpium vulgare</name>
    <dbReference type="NCBI Taxonomy" id="40419"/>
    <lineage>
        <taxon>Eukaryota</taxon>
        <taxon>Fungi</taxon>
        <taxon>Dikarya</taxon>
        <taxon>Basidiomycota</taxon>
        <taxon>Agaricomycotina</taxon>
        <taxon>Agaricomycetes</taxon>
        <taxon>Russulales</taxon>
        <taxon>Auriscalpiaceae</taxon>
        <taxon>Auriscalpium</taxon>
    </lineage>
</organism>